<reference evidence="2" key="1">
    <citation type="submission" date="2016-10" db="EMBL/GenBank/DDBJ databases">
        <authorList>
            <person name="Varghese N."/>
            <person name="Submissions S."/>
        </authorList>
    </citation>
    <scope>NUCLEOTIDE SEQUENCE [LARGE SCALE GENOMIC DNA]</scope>
    <source>
        <strain evidence="2">DSM 22082</strain>
    </source>
</reference>
<feature type="domain" description="N-acetyltransferase" evidence="1">
    <location>
        <begin position="148"/>
        <end position="294"/>
    </location>
</feature>
<dbReference type="AlphaFoldDB" id="A0A1H1MVV9"/>
<dbReference type="STRING" id="629680.SAMN04489751_0776"/>
<dbReference type="PROSITE" id="PS51186">
    <property type="entry name" value="GNAT"/>
    <property type="match status" value="1"/>
</dbReference>
<dbReference type="SUPFAM" id="SSF55729">
    <property type="entry name" value="Acyl-CoA N-acyltransferases (Nat)"/>
    <property type="match status" value="1"/>
</dbReference>
<dbReference type="RefSeq" id="WP_092103325.1">
    <property type="nucleotide sequence ID" value="NZ_LT629739.1"/>
</dbReference>
<accession>A0A1H1MVV9</accession>
<keyword evidence="3" id="KW-1185">Reference proteome</keyword>
<dbReference type="InterPro" id="IPR016181">
    <property type="entry name" value="Acyl_CoA_acyltransferase"/>
</dbReference>
<protein>
    <submittedName>
        <fullName evidence="2">Acetyltransferase (GNAT) family protein</fullName>
    </submittedName>
</protein>
<proteinExistence type="predicted"/>
<dbReference type="InterPro" id="IPR000182">
    <property type="entry name" value="GNAT_dom"/>
</dbReference>
<sequence length="294" mass="31289">MAQLTVPQASDLTEIGNTLGQWQSDGAPIHLHPGDLGWYSLRGAETTARDLRVWRTGGDILAVGLLDGANLLRLAVHPSLRRDDSLARDIQSDIESPNARVFADGAAIVEARGAAALCDRLTESGWATDEPWTPLQRDLSQAVEAPDMTVVTASAGDAEAWTSIHWSAFRGTPYTKDDTAKFTGRWRTMSTGPFSSRARNLLGYDNSGLPVAVATVWSAGPSRPGLLEPVAVHRDHQGRGFGKAIAIAAAKNLQQMGSSAASVAAESANTGAVATYVAAGFIPHAEVRDLRRER</sequence>
<dbReference type="Gene3D" id="3.40.630.30">
    <property type="match status" value="1"/>
</dbReference>
<evidence type="ECO:0000259" key="1">
    <source>
        <dbReference type="PROSITE" id="PS51186"/>
    </source>
</evidence>
<dbReference type="OrthoDB" id="4792644at2"/>
<dbReference type="Pfam" id="PF00583">
    <property type="entry name" value="Acetyltransf_1"/>
    <property type="match status" value="1"/>
</dbReference>
<dbReference type="GO" id="GO:0016747">
    <property type="term" value="F:acyltransferase activity, transferring groups other than amino-acyl groups"/>
    <property type="evidence" value="ECO:0007669"/>
    <property type="project" value="InterPro"/>
</dbReference>
<organism evidence="2 3">
    <name type="scientific">Brevibacterium sandarakinum</name>
    <dbReference type="NCBI Taxonomy" id="629680"/>
    <lineage>
        <taxon>Bacteria</taxon>
        <taxon>Bacillati</taxon>
        <taxon>Actinomycetota</taxon>
        <taxon>Actinomycetes</taxon>
        <taxon>Micrococcales</taxon>
        <taxon>Brevibacteriaceae</taxon>
        <taxon>Brevibacterium</taxon>
    </lineage>
</organism>
<dbReference type="Proteomes" id="UP000199700">
    <property type="component" value="Chromosome"/>
</dbReference>
<evidence type="ECO:0000313" key="2">
    <source>
        <dbReference type="EMBL" id="SDR90864.1"/>
    </source>
</evidence>
<evidence type="ECO:0000313" key="3">
    <source>
        <dbReference type="Proteomes" id="UP000199700"/>
    </source>
</evidence>
<gene>
    <name evidence="2" type="ORF">SAMN04489751_0776</name>
</gene>
<name>A0A1H1MVV9_BRESA</name>
<dbReference type="EMBL" id="LT629739">
    <property type="protein sequence ID" value="SDR90864.1"/>
    <property type="molecule type" value="Genomic_DNA"/>
</dbReference>